<evidence type="ECO:0000313" key="3">
    <source>
        <dbReference type="Proteomes" id="UP000031737"/>
    </source>
</evidence>
<dbReference type="VEuPathDB" id="TriTrypDB:TRSC58_00814"/>
<evidence type="ECO:0000313" key="2">
    <source>
        <dbReference type="EMBL" id="ESL11434.1"/>
    </source>
</evidence>
<feature type="compositionally biased region" description="Basic residues" evidence="1">
    <location>
        <begin position="38"/>
        <end position="47"/>
    </location>
</feature>
<evidence type="ECO:0000256" key="1">
    <source>
        <dbReference type="SAM" id="MobiDB-lite"/>
    </source>
</evidence>
<feature type="region of interest" description="Disordered" evidence="1">
    <location>
        <begin position="502"/>
        <end position="521"/>
    </location>
</feature>
<feature type="compositionally biased region" description="Basic and acidic residues" evidence="1">
    <location>
        <begin position="511"/>
        <end position="521"/>
    </location>
</feature>
<feature type="region of interest" description="Disordered" evidence="1">
    <location>
        <begin position="34"/>
        <end position="57"/>
    </location>
</feature>
<dbReference type="EMBL" id="AUPL01000814">
    <property type="protein sequence ID" value="ESL11434.1"/>
    <property type="molecule type" value="Genomic_DNA"/>
</dbReference>
<dbReference type="OrthoDB" id="271685at2759"/>
<protein>
    <submittedName>
        <fullName evidence="2">Uncharacterized protein</fullName>
    </submittedName>
</protein>
<feature type="region of interest" description="Disordered" evidence="1">
    <location>
        <begin position="106"/>
        <end position="133"/>
    </location>
</feature>
<dbReference type="Proteomes" id="UP000031737">
    <property type="component" value="Unassembled WGS sequence"/>
</dbReference>
<comment type="caution">
    <text evidence="2">The sequence shown here is derived from an EMBL/GenBank/DDBJ whole genome shotgun (WGS) entry which is preliminary data.</text>
</comment>
<reference evidence="2 3" key="1">
    <citation type="submission" date="2013-07" db="EMBL/GenBank/DDBJ databases">
        <authorList>
            <person name="Stoco P.H."/>
            <person name="Wagner G."/>
            <person name="Gerber A."/>
            <person name="Zaha A."/>
            <person name="Thompson C."/>
            <person name="Bartholomeu D.C."/>
            <person name="Luckemeyer D.D."/>
            <person name="Bahia D."/>
            <person name="Loreto E."/>
            <person name="Prestes E.B."/>
            <person name="Lima F.M."/>
            <person name="Rodrigues-Luiz G."/>
            <person name="Vallejo G.A."/>
            <person name="Filho J.F."/>
            <person name="Monteiro K.M."/>
            <person name="Tyler K.M."/>
            <person name="de Almeida L.G."/>
            <person name="Ortiz M.F."/>
            <person name="Siervo M.A."/>
            <person name="de Moraes M.H."/>
            <person name="Cunha O.L."/>
            <person name="Mendonca-Neto R."/>
            <person name="Silva R."/>
            <person name="Teixeira S.M."/>
            <person name="Murta S.M."/>
            <person name="Sincero T.C."/>
            <person name="Mendes T.A."/>
            <person name="Urmenyi T.P."/>
            <person name="Silva V.G."/>
            <person name="da Rocha W.D."/>
            <person name="Andersson B."/>
            <person name="Romanha A.J."/>
            <person name="Steindel M."/>
            <person name="de Vasconcelos A.T."/>
            <person name="Grisard E.C."/>
        </authorList>
    </citation>
    <scope>NUCLEOTIDE SEQUENCE [LARGE SCALE GENOMIC DNA]</scope>
    <source>
        <strain evidence="2 3">SC58</strain>
    </source>
</reference>
<accession>A0A061J947</accession>
<sequence length="577" mass="65801">MYFFQAEKQGTYFEGWSMRHFAFDSQRRHMYYTEREKHSHRTPHHSPHGTGTAQWSSQDQVMPLWKKKFKVSRLMVVPTVHEFHLDDPHLKETDFFTLEVHGRTRALSRDEPPREPLLLSPADDTVPPSEAVETSYRDPFRLSQLYEVLRDQFTALRRNQGLLSTQSATSISSQSTSSDTCRPRTLQSPRSASAKEKHIIANIRCRCEEEFRQVWYIVQMVLGFDRLDVRPYRGLPPYDPRNGVPFGHIPMYLWHTFKALEKSVFYIFLRGDLVGRDHEGKAEVSLPDAHLCITHDMLLVMRDNGTIPRWIHMQNINTFEYNTVAKRPFFALLTDDPSPDILFIPKPPAYGPVAIEAFSAADEVNRVRFVLRDTCLASTGVRRVAEFVDANWATSVRAYFNKKEETRRFKFVPLDGFDESFSCLIPKVHLARVWREVLQDQISRSMDDVAAIPLEAAGGHALLSGTDVSSVRRQLDVERAHSHDEIVGMPLDTLLGRRREQVEASMGGPRIRPDSFNHNPAGEKEVVYQEPGAQYLSNDTATPAPKTCAAQNFGVEGNVEALVNASFAAMGVRKVQS</sequence>
<name>A0A061J947_TRYRA</name>
<keyword evidence="3" id="KW-1185">Reference proteome</keyword>
<dbReference type="AlphaFoldDB" id="A0A061J947"/>
<gene>
    <name evidence="2" type="ORF">TRSC58_00814</name>
</gene>
<feature type="compositionally biased region" description="Low complexity" evidence="1">
    <location>
        <begin position="164"/>
        <end position="180"/>
    </location>
</feature>
<organism evidence="2 3">
    <name type="scientific">Trypanosoma rangeli SC58</name>
    <dbReference type="NCBI Taxonomy" id="429131"/>
    <lineage>
        <taxon>Eukaryota</taxon>
        <taxon>Discoba</taxon>
        <taxon>Euglenozoa</taxon>
        <taxon>Kinetoplastea</taxon>
        <taxon>Metakinetoplastina</taxon>
        <taxon>Trypanosomatida</taxon>
        <taxon>Trypanosomatidae</taxon>
        <taxon>Trypanosoma</taxon>
        <taxon>Herpetosoma</taxon>
    </lineage>
</organism>
<feature type="region of interest" description="Disordered" evidence="1">
    <location>
        <begin position="164"/>
        <end position="193"/>
    </location>
</feature>
<proteinExistence type="predicted"/>